<dbReference type="InterPro" id="IPR006311">
    <property type="entry name" value="TAT_signal"/>
</dbReference>
<accession>A0ABV5NCS6</accession>
<dbReference type="PROSITE" id="PS51318">
    <property type="entry name" value="TAT"/>
    <property type="match status" value="1"/>
</dbReference>
<dbReference type="EMBL" id="JBHMCF010000002">
    <property type="protein sequence ID" value="MFB9468055.1"/>
    <property type="molecule type" value="Genomic_DNA"/>
</dbReference>
<proteinExistence type="predicted"/>
<keyword evidence="2" id="KW-0378">Hydrolase</keyword>
<dbReference type="Proteomes" id="UP001589568">
    <property type="component" value="Unassembled WGS sequence"/>
</dbReference>
<organism evidence="2 3">
    <name type="scientific">Nonomuraea salmonea</name>
    <dbReference type="NCBI Taxonomy" id="46181"/>
    <lineage>
        <taxon>Bacteria</taxon>
        <taxon>Bacillati</taxon>
        <taxon>Actinomycetota</taxon>
        <taxon>Actinomycetes</taxon>
        <taxon>Streptosporangiales</taxon>
        <taxon>Streptosporangiaceae</taxon>
        <taxon>Nonomuraea</taxon>
    </lineage>
</organism>
<evidence type="ECO:0000313" key="3">
    <source>
        <dbReference type="Proteomes" id="UP001589568"/>
    </source>
</evidence>
<keyword evidence="3" id="KW-1185">Reference proteome</keyword>
<sequence length="341" mass="37886">MRRSENHVSATTRRAVLRTAAGLSAVPLLAGTTAAAAPGEDEILRQMADAFGQQLRSPIMHTPAEQGLDYEDVTFQAIDGVPIEGWFIPARGSDRLIIANHPMGFNRSGLPGHLEPWTSIWSSSGNDIEVDLVPDYKILHDAGYNVLAYDLRNSGLSGAANGGIASSGIFESRDVLGSLRYARERRDTKGMRIGLFSRCLGCSSTFHAMSREPRAFEGVRCLVGPQPVTMEVIMARRLVMAGVPADRIDELERLVVLRTGIPFAARQPREWAKGVRVPTFLYQVHDDTLTHPSDVQAMFDNIPVADKRLQWVRGTNRRFDGYLEFQRRPQPMLEWFASHMS</sequence>
<dbReference type="RefSeq" id="WP_364370852.1">
    <property type="nucleotide sequence ID" value="NZ_JBHMCF010000002.1"/>
</dbReference>
<feature type="signal peptide" evidence="1">
    <location>
        <begin position="1"/>
        <end position="30"/>
    </location>
</feature>
<dbReference type="Gene3D" id="3.40.50.1820">
    <property type="entry name" value="alpha/beta hydrolase"/>
    <property type="match status" value="1"/>
</dbReference>
<comment type="caution">
    <text evidence="2">The sequence shown here is derived from an EMBL/GenBank/DDBJ whole genome shotgun (WGS) entry which is preliminary data.</text>
</comment>
<evidence type="ECO:0000256" key="1">
    <source>
        <dbReference type="SAM" id="SignalP"/>
    </source>
</evidence>
<reference evidence="2 3" key="1">
    <citation type="submission" date="2024-09" db="EMBL/GenBank/DDBJ databases">
        <authorList>
            <person name="Sun Q."/>
            <person name="Mori K."/>
        </authorList>
    </citation>
    <scope>NUCLEOTIDE SEQUENCE [LARGE SCALE GENOMIC DNA]</scope>
    <source>
        <strain evidence="2 3">JCM 3324</strain>
    </source>
</reference>
<protein>
    <submittedName>
        <fullName evidence="2">Alpha/beta hydrolase</fullName>
    </submittedName>
</protein>
<gene>
    <name evidence="2" type="ORF">ACFFR3_00975</name>
</gene>
<dbReference type="InterPro" id="IPR029058">
    <property type="entry name" value="AB_hydrolase_fold"/>
</dbReference>
<keyword evidence="1" id="KW-0732">Signal</keyword>
<name>A0ABV5NCS6_9ACTN</name>
<evidence type="ECO:0000313" key="2">
    <source>
        <dbReference type="EMBL" id="MFB9468055.1"/>
    </source>
</evidence>
<feature type="chain" id="PRO_5045808497" evidence="1">
    <location>
        <begin position="31"/>
        <end position="341"/>
    </location>
</feature>
<dbReference type="GO" id="GO:0016787">
    <property type="term" value="F:hydrolase activity"/>
    <property type="evidence" value="ECO:0007669"/>
    <property type="project" value="UniProtKB-KW"/>
</dbReference>
<dbReference type="SUPFAM" id="SSF53474">
    <property type="entry name" value="alpha/beta-Hydrolases"/>
    <property type="match status" value="1"/>
</dbReference>